<dbReference type="GO" id="GO:0000271">
    <property type="term" value="P:polysaccharide biosynthetic process"/>
    <property type="evidence" value="ECO:0007669"/>
    <property type="project" value="TreeGrafter"/>
</dbReference>
<reference evidence="1" key="1">
    <citation type="submission" date="2018-05" db="EMBL/GenBank/DDBJ databases">
        <authorList>
            <person name="Lanie J.A."/>
            <person name="Ng W.-L."/>
            <person name="Kazmierczak K.M."/>
            <person name="Andrzejewski T.M."/>
            <person name="Davidsen T.M."/>
            <person name="Wayne K.J."/>
            <person name="Tettelin H."/>
            <person name="Glass J.I."/>
            <person name="Rusch D."/>
            <person name="Podicherti R."/>
            <person name="Tsui H.-C.T."/>
            <person name="Winkler M.E."/>
        </authorList>
    </citation>
    <scope>NUCLEOTIDE SEQUENCE</scope>
</reference>
<accession>A0A381W3W4</accession>
<dbReference type="AlphaFoldDB" id="A0A381W3W4"/>
<dbReference type="InterPro" id="IPR015421">
    <property type="entry name" value="PyrdxlP-dep_Trfase_major"/>
</dbReference>
<evidence type="ECO:0000313" key="1">
    <source>
        <dbReference type="EMBL" id="SVA47235.1"/>
    </source>
</evidence>
<evidence type="ECO:0008006" key="2">
    <source>
        <dbReference type="Google" id="ProtNLM"/>
    </source>
</evidence>
<dbReference type="SUPFAM" id="SSF53383">
    <property type="entry name" value="PLP-dependent transferases"/>
    <property type="match status" value="1"/>
</dbReference>
<dbReference type="PANTHER" id="PTHR30244:SF34">
    <property type="entry name" value="DTDP-4-AMINO-4,6-DIDEOXYGALACTOSE TRANSAMINASE"/>
    <property type="match status" value="1"/>
</dbReference>
<sequence>MPYGRQTLTEADVAAATEVLRSDWLTTGPKVAEFEEAIADYVDARHGVSFSSGTAALHAAVLAAGLKPGDEAITTPLTFCATANAALYGGGTPVFADVRDETLTIDPKEVERRITPRTKALLPVDYAGQPADLDALLALADRHELLVIEDAAHALGAKYRSRMVGSISHMSVFSFHAVKHLTTGEGGMVTTNNSDFAQRLREVRNHGIDSDARARQAAGHWHYEMTTLGFNYRLTDIACALGLAQLPRLSANLARRRAIAVRYGKALATVPSLTLPIVAADVTSAWHLYPVRVDASIDRAEVFNALRAEGLGVNVHYIPVHLHPYYRSRFGYRGGEFPIAETASGRLISLPMFHGMTDEDVDDVIFAVEKVMNYF</sequence>
<dbReference type="InterPro" id="IPR020026">
    <property type="entry name" value="PseC"/>
</dbReference>
<gene>
    <name evidence="1" type="ORF">METZ01_LOCUS100089</name>
</gene>
<organism evidence="1">
    <name type="scientific">marine metagenome</name>
    <dbReference type="NCBI Taxonomy" id="408172"/>
    <lineage>
        <taxon>unclassified sequences</taxon>
        <taxon>metagenomes</taxon>
        <taxon>ecological metagenomes</taxon>
    </lineage>
</organism>
<dbReference type="EMBL" id="UINC01010635">
    <property type="protein sequence ID" value="SVA47235.1"/>
    <property type="molecule type" value="Genomic_DNA"/>
</dbReference>
<dbReference type="InterPro" id="IPR000653">
    <property type="entry name" value="DegT/StrS_aminotransferase"/>
</dbReference>
<proteinExistence type="predicted"/>
<dbReference type="PANTHER" id="PTHR30244">
    <property type="entry name" value="TRANSAMINASE"/>
    <property type="match status" value="1"/>
</dbReference>
<dbReference type="InterPro" id="IPR015424">
    <property type="entry name" value="PyrdxlP-dep_Trfase"/>
</dbReference>
<dbReference type="Pfam" id="PF01041">
    <property type="entry name" value="DegT_DnrJ_EryC1"/>
    <property type="match status" value="1"/>
</dbReference>
<dbReference type="Gene3D" id="3.40.640.10">
    <property type="entry name" value="Type I PLP-dependent aspartate aminotransferase-like (Major domain)"/>
    <property type="match status" value="1"/>
</dbReference>
<dbReference type="CDD" id="cd00616">
    <property type="entry name" value="AHBA_syn"/>
    <property type="match status" value="1"/>
</dbReference>
<dbReference type="Gene3D" id="3.90.1150.10">
    <property type="entry name" value="Aspartate Aminotransferase, domain 1"/>
    <property type="match status" value="1"/>
</dbReference>
<dbReference type="InterPro" id="IPR015422">
    <property type="entry name" value="PyrdxlP-dep_Trfase_small"/>
</dbReference>
<dbReference type="NCBIfam" id="TIGR03588">
    <property type="entry name" value="PseC"/>
    <property type="match status" value="1"/>
</dbReference>
<dbReference type="GO" id="GO:0008483">
    <property type="term" value="F:transaminase activity"/>
    <property type="evidence" value="ECO:0007669"/>
    <property type="project" value="TreeGrafter"/>
</dbReference>
<protein>
    <recommendedName>
        <fullName evidence="2">UDP-4-amino-4, 6-dideoxy-N-acetyl-beta-L-altrosamine transaminase</fullName>
    </recommendedName>
</protein>
<dbReference type="GO" id="GO:0030170">
    <property type="term" value="F:pyridoxal phosphate binding"/>
    <property type="evidence" value="ECO:0007669"/>
    <property type="project" value="TreeGrafter"/>
</dbReference>
<name>A0A381W3W4_9ZZZZ</name>
<dbReference type="PIRSF" id="PIRSF000390">
    <property type="entry name" value="PLP_StrS"/>
    <property type="match status" value="1"/>
</dbReference>